<dbReference type="STRING" id="421058.SAMN05421866_1022"/>
<dbReference type="AlphaFoldDB" id="A0A1M5LAX9"/>
<dbReference type="RefSeq" id="WP_040998725.1">
    <property type="nucleotide sequence ID" value="NZ_FQWT01000001.1"/>
</dbReference>
<name>A0A1M5LAX9_9FLAO</name>
<evidence type="ECO:0000313" key="1">
    <source>
        <dbReference type="EMBL" id="SHG62168.1"/>
    </source>
</evidence>
<keyword evidence="2" id="KW-1185">Reference proteome</keyword>
<reference evidence="2" key="1">
    <citation type="submission" date="2016-11" db="EMBL/GenBank/DDBJ databases">
        <authorList>
            <person name="Varghese N."/>
            <person name="Submissions S."/>
        </authorList>
    </citation>
    <scope>NUCLEOTIDE SEQUENCE [LARGE SCALE GENOMIC DNA]</scope>
    <source>
        <strain evidence="2">DSM 19055</strain>
    </source>
</reference>
<proteinExistence type="predicted"/>
<protein>
    <submittedName>
        <fullName evidence="1">Uncharacterized protein</fullName>
    </submittedName>
</protein>
<sequence>MKKVVIGIVALAAVFFVVLQVFTWYNGNNIMSNQAVFKIYMDVKDEDMDEYFGVEKGTYDKDNHMIVCNLPVQPAPFKQYQQVVDFDINSIDCNEKYVKGDYVKYDETELSDDQNATLFIINKNYSRPVGMIDHQLEGKNSGIVASRQVHLDYQMAAINHIVLAKDRVYEYCNK</sequence>
<gene>
    <name evidence="1" type="ORF">SAMN05421866_1022</name>
</gene>
<evidence type="ECO:0000313" key="2">
    <source>
        <dbReference type="Proteomes" id="UP000184047"/>
    </source>
</evidence>
<dbReference type="OrthoDB" id="797807at2"/>
<dbReference type="eggNOG" id="ENOG5034948">
    <property type="taxonomic scope" value="Bacteria"/>
</dbReference>
<dbReference type="EMBL" id="FQWT01000001">
    <property type="protein sequence ID" value="SHG62168.1"/>
    <property type="molecule type" value="Genomic_DNA"/>
</dbReference>
<organism evidence="1 2">
    <name type="scientific">Chryseobacterium oranimense</name>
    <dbReference type="NCBI Taxonomy" id="421058"/>
    <lineage>
        <taxon>Bacteria</taxon>
        <taxon>Pseudomonadati</taxon>
        <taxon>Bacteroidota</taxon>
        <taxon>Flavobacteriia</taxon>
        <taxon>Flavobacteriales</taxon>
        <taxon>Weeksellaceae</taxon>
        <taxon>Chryseobacterium group</taxon>
        <taxon>Chryseobacterium</taxon>
    </lineage>
</organism>
<accession>A0A1M5LAX9</accession>
<dbReference type="Proteomes" id="UP000184047">
    <property type="component" value="Unassembled WGS sequence"/>
</dbReference>